<evidence type="ECO:0000256" key="7">
    <source>
        <dbReference type="ARBA" id="ARBA00022840"/>
    </source>
</evidence>
<dbReference type="SUPFAM" id="SSF55874">
    <property type="entry name" value="ATPase domain of HSP90 chaperone/DNA topoisomerase II/histidine kinase"/>
    <property type="match status" value="1"/>
</dbReference>
<feature type="domain" description="PAC" evidence="11">
    <location>
        <begin position="175"/>
        <end position="227"/>
    </location>
</feature>
<dbReference type="PANTHER" id="PTHR43065:SF10">
    <property type="entry name" value="PEROXIDE STRESS-ACTIVATED HISTIDINE KINASE MAK3"/>
    <property type="match status" value="1"/>
</dbReference>
<dbReference type="InterPro" id="IPR003661">
    <property type="entry name" value="HisK_dim/P_dom"/>
</dbReference>
<evidence type="ECO:0000256" key="8">
    <source>
        <dbReference type="ARBA" id="ARBA00023012"/>
    </source>
</evidence>
<sequence>MFHQHPPPASRGTQWAVAGLALLSLTALLVTLGILSDVGREQEIVKELASHLPADDLPEAAELAGDLRLQWRLSALLILNIVASAVALALLVRAYLSSERSLRNVRVLAADILASIDQGIITTDRDGVILSINPHGRELLDLREIGPGDALDELPPQHAPLRELCREAIAEPGPLHDRDYAVERDGHLRHLRADGSPLRDHEGRRLGSVVHLRDVTENHLMGQRLRRMERYMGLGSLAAGLQHEIKNPLSALSLHVQLLDEALREDGSTPEVREMLDVLNAETRRITGVLEGFRDFASVATLELTEVDGAELVDKLVRLIEPQATRDGVRIEREYARDGSARLVADPGRIEQVLLNLILNAFAAMPGGGRLTLRLEPTADSVDFEVADTGGGIPEKFRDQIFDPYFTTRSAGTGMGLALSEKIVRQHHGSLDFRTGPGGTTFTVSLPRSGPS</sequence>
<dbReference type="Gene3D" id="1.10.287.130">
    <property type="match status" value="1"/>
</dbReference>
<dbReference type="InterPro" id="IPR035965">
    <property type="entry name" value="PAS-like_dom_sf"/>
</dbReference>
<feature type="transmembrane region" description="Helical" evidence="9">
    <location>
        <begin position="12"/>
        <end position="35"/>
    </location>
</feature>
<dbReference type="PROSITE" id="PS50113">
    <property type="entry name" value="PAC"/>
    <property type="match status" value="1"/>
</dbReference>
<evidence type="ECO:0000256" key="5">
    <source>
        <dbReference type="ARBA" id="ARBA00022741"/>
    </source>
</evidence>
<dbReference type="RefSeq" id="WP_145359224.1">
    <property type="nucleotide sequence ID" value="NZ_CP036265.1"/>
</dbReference>
<evidence type="ECO:0000313" key="13">
    <source>
        <dbReference type="Proteomes" id="UP000318741"/>
    </source>
</evidence>
<comment type="catalytic activity">
    <reaction evidence="1">
        <text>ATP + protein L-histidine = ADP + protein N-phospho-L-histidine.</text>
        <dbReference type="EC" id="2.7.13.3"/>
    </reaction>
</comment>
<keyword evidence="7" id="KW-0067">ATP-binding</keyword>
<dbReference type="CDD" id="cd00082">
    <property type="entry name" value="HisKA"/>
    <property type="match status" value="1"/>
</dbReference>
<keyword evidence="3" id="KW-0597">Phosphoprotein</keyword>
<dbReference type="InterPro" id="IPR000014">
    <property type="entry name" value="PAS"/>
</dbReference>
<keyword evidence="6" id="KW-0418">Kinase</keyword>
<feature type="transmembrane region" description="Helical" evidence="9">
    <location>
        <begin position="73"/>
        <end position="96"/>
    </location>
</feature>
<dbReference type="InterPro" id="IPR013656">
    <property type="entry name" value="PAS_4"/>
</dbReference>
<dbReference type="InterPro" id="IPR004358">
    <property type="entry name" value="Sig_transdc_His_kin-like_C"/>
</dbReference>
<evidence type="ECO:0000256" key="9">
    <source>
        <dbReference type="SAM" id="Phobius"/>
    </source>
</evidence>
<evidence type="ECO:0000259" key="10">
    <source>
        <dbReference type="PROSITE" id="PS50109"/>
    </source>
</evidence>
<dbReference type="OrthoDB" id="9815750at2"/>
<evidence type="ECO:0000256" key="1">
    <source>
        <dbReference type="ARBA" id="ARBA00000085"/>
    </source>
</evidence>
<keyword evidence="8" id="KW-0902">Two-component regulatory system</keyword>
<name>A0A517PAJ4_9PLAN</name>
<keyword evidence="9" id="KW-1133">Transmembrane helix</keyword>
<protein>
    <recommendedName>
        <fullName evidence="2">histidine kinase</fullName>
        <ecNumber evidence="2">2.7.13.3</ecNumber>
    </recommendedName>
</protein>
<dbReference type="EMBL" id="CP036265">
    <property type="protein sequence ID" value="QDT16393.1"/>
    <property type="molecule type" value="Genomic_DNA"/>
</dbReference>
<dbReference type="AlphaFoldDB" id="A0A517PAJ4"/>
<dbReference type="KEGG" id="acaf:CA12_24950"/>
<dbReference type="Gene3D" id="3.30.450.20">
    <property type="entry name" value="PAS domain"/>
    <property type="match status" value="1"/>
</dbReference>
<evidence type="ECO:0000256" key="2">
    <source>
        <dbReference type="ARBA" id="ARBA00012438"/>
    </source>
</evidence>
<dbReference type="InterPro" id="IPR003594">
    <property type="entry name" value="HATPase_dom"/>
</dbReference>
<keyword evidence="4 12" id="KW-0808">Transferase</keyword>
<evidence type="ECO:0000256" key="6">
    <source>
        <dbReference type="ARBA" id="ARBA00022777"/>
    </source>
</evidence>
<gene>
    <name evidence="12" type="primary">zraS_1</name>
    <name evidence="12" type="ORF">CA12_24950</name>
</gene>
<evidence type="ECO:0000259" key="11">
    <source>
        <dbReference type="PROSITE" id="PS50113"/>
    </source>
</evidence>
<dbReference type="SMART" id="SM00387">
    <property type="entry name" value="HATPase_c"/>
    <property type="match status" value="1"/>
</dbReference>
<dbReference type="PROSITE" id="PS50109">
    <property type="entry name" value="HIS_KIN"/>
    <property type="match status" value="1"/>
</dbReference>
<dbReference type="CDD" id="cd00130">
    <property type="entry name" value="PAS"/>
    <property type="match status" value="1"/>
</dbReference>
<dbReference type="InterPro" id="IPR036890">
    <property type="entry name" value="HATPase_C_sf"/>
</dbReference>
<evidence type="ECO:0000256" key="3">
    <source>
        <dbReference type="ARBA" id="ARBA00022553"/>
    </source>
</evidence>
<dbReference type="SMART" id="SM00388">
    <property type="entry name" value="HisKA"/>
    <property type="match status" value="1"/>
</dbReference>
<dbReference type="EC" id="2.7.13.3" evidence="2"/>
<keyword evidence="13" id="KW-1185">Reference proteome</keyword>
<dbReference type="Gene3D" id="3.30.565.10">
    <property type="entry name" value="Histidine kinase-like ATPase, C-terminal domain"/>
    <property type="match status" value="1"/>
</dbReference>
<dbReference type="GO" id="GO:0000155">
    <property type="term" value="F:phosphorelay sensor kinase activity"/>
    <property type="evidence" value="ECO:0007669"/>
    <property type="project" value="InterPro"/>
</dbReference>
<dbReference type="PRINTS" id="PR00344">
    <property type="entry name" value="BCTRLSENSOR"/>
</dbReference>
<evidence type="ECO:0000313" key="12">
    <source>
        <dbReference type="EMBL" id="QDT16393.1"/>
    </source>
</evidence>
<dbReference type="Pfam" id="PF02518">
    <property type="entry name" value="HATPase_c"/>
    <property type="match status" value="1"/>
</dbReference>
<dbReference type="InterPro" id="IPR000700">
    <property type="entry name" value="PAS-assoc_C"/>
</dbReference>
<dbReference type="InterPro" id="IPR005467">
    <property type="entry name" value="His_kinase_dom"/>
</dbReference>
<dbReference type="PANTHER" id="PTHR43065">
    <property type="entry name" value="SENSOR HISTIDINE KINASE"/>
    <property type="match status" value="1"/>
</dbReference>
<dbReference type="NCBIfam" id="TIGR00229">
    <property type="entry name" value="sensory_box"/>
    <property type="match status" value="1"/>
</dbReference>
<feature type="domain" description="Histidine kinase" evidence="10">
    <location>
        <begin position="240"/>
        <end position="450"/>
    </location>
</feature>
<keyword evidence="9" id="KW-0812">Transmembrane</keyword>
<proteinExistence type="predicted"/>
<dbReference type="SUPFAM" id="SSF55785">
    <property type="entry name" value="PYP-like sensor domain (PAS domain)"/>
    <property type="match status" value="1"/>
</dbReference>
<dbReference type="SUPFAM" id="SSF47384">
    <property type="entry name" value="Homodimeric domain of signal transducing histidine kinase"/>
    <property type="match status" value="1"/>
</dbReference>
<dbReference type="Proteomes" id="UP000318741">
    <property type="component" value="Chromosome"/>
</dbReference>
<dbReference type="GO" id="GO:0005524">
    <property type="term" value="F:ATP binding"/>
    <property type="evidence" value="ECO:0007669"/>
    <property type="project" value="UniProtKB-KW"/>
</dbReference>
<reference evidence="12 13" key="1">
    <citation type="submission" date="2019-02" db="EMBL/GenBank/DDBJ databases">
        <title>Deep-cultivation of Planctomycetes and their phenomic and genomic characterization uncovers novel biology.</title>
        <authorList>
            <person name="Wiegand S."/>
            <person name="Jogler M."/>
            <person name="Boedeker C."/>
            <person name="Pinto D."/>
            <person name="Vollmers J."/>
            <person name="Rivas-Marin E."/>
            <person name="Kohn T."/>
            <person name="Peeters S.H."/>
            <person name="Heuer A."/>
            <person name="Rast P."/>
            <person name="Oberbeckmann S."/>
            <person name="Bunk B."/>
            <person name="Jeske O."/>
            <person name="Meyerdierks A."/>
            <person name="Storesund J.E."/>
            <person name="Kallscheuer N."/>
            <person name="Luecker S."/>
            <person name="Lage O.M."/>
            <person name="Pohl T."/>
            <person name="Merkel B.J."/>
            <person name="Hornburger P."/>
            <person name="Mueller R.-W."/>
            <person name="Bruemmer F."/>
            <person name="Labrenz M."/>
            <person name="Spormann A.M."/>
            <person name="Op den Camp H."/>
            <person name="Overmann J."/>
            <person name="Amann R."/>
            <person name="Jetten M.S.M."/>
            <person name="Mascher T."/>
            <person name="Medema M.H."/>
            <person name="Devos D.P."/>
            <person name="Kaster A.-K."/>
            <person name="Ovreas L."/>
            <person name="Rohde M."/>
            <person name="Galperin M.Y."/>
            <person name="Jogler C."/>
        </authorList>
    </citation>
    <scope>NUCLEOTIDE SEQUENCE [LARGE SCALE GENOMIC DNA]</scope>
    <source>
        <strain evidence="12 13">CA12</strain>
    </source>
</reference>
<keyword evidence="5" id="KW-0547">Nucleotide-binding</keyword>
<keyword evidence="9" id="KW-0472">Membrane</keyword>
<accession>A0A517PAJ4</accession>
<dbReference type="Pfam" id="PF08448">
    <property type="entry name" value="PAS_4"/>
    <property type="match status" value="1"/>
</dbReference>
<dbReference type="InterPro" id="IPR036097">
    <property type="entry name" value="HisK_dim/P_sf"/>
</dbReference>
<organism evidence="12 13">
    <name type="scientific">Alienimonas californiensis</name>
    <dbReference type="NCBI Taxonomy" id="2527989"/>
    <lineage>
        <taxon>Bacteria</taxon>
        <taxon>Pseudomonadati</taxon>
        <taxon>Planctomycetota</taxon>
        <taxon>Planctomycetia</taxon>
        <taxon>Planctomycetales</taxon>
        <taxon>Planctomycetaceae</taxon>
        <taxon>Alienimonas</taxon>
    </lineage>
</organism>
<evidence type="ECO:0000256" key="4">
    <source>
        <dbReference type="ARBA" id="ARBA00022679"/>
    </source>
</evidence>
<dbReference type="Pfam" id="PF00512">
    <property type="entry name" value="HisKA"/>
    <property type="match status" value="1"/>
</dbReference>